<reference evidence="2" key="1">
    <citation type="submission" date="2016-09" db="EMBL/GenBank/DDBJ databases">
        <authorList>
            <person name="Varghese N."/>
            <person name="Submissions S."/>
        </authorList>
    </citation>
    <scope>NUCLEOTIDE SEQUENCE [LARGE SCALE GENOMIC DNA]</scope>
    <source>
        <strain evidence="2">ANC 3699</strain>
    </source>
</reference>
<evidence type="ECO:0000313" key="1">
    <source>
        <dbReference type="EMBL" id="SDC48656.1"/>
    </source>
</evidence>
<organism evidence="1 2">
    <name type="scientific">Acinetobacter marinus</name>
    <dbReference type="NCBI Taxonomy" id="281375"/>
    <lineage>
        <taxon>Bacteria</taxon>
        <taxon>Pseudomonadati</taxon>
        <taxon>Pseudomonadota</taxon>
        <taxon>Gammaproteobacteria</taxon>
        <taxon>Moraxellales</taxon>
        <taxon>Moraxellaceae</taxon>
        <taxon>Acinetobacter</taxon>
    </lineage>
</organism>
<name>A0A1G6M122_9GAMM</name>
<dbReference type="Proteomes" id="UP000242317">
    <property type="component" value="Unassembled WGS sequence"/>
</dbReference>
<dbReference type="EMBL" id="FMYK01000006">
    <property type="protein sequence ID" value="SDC48656.1"/>
    <property type="molecule type" value="Genomic_DNA"/>
</dbReference>
<keyword evidence="2" id="KW-1185">Reference proteome</keyword>
<dbReference type="AlphaFoldDB" id="A0A1G6M122"/>
<dbReference type="RefSeq" id="WP_092620107.1">
    <property type="nucleotide sequence ID" value="NZ_FMYK01000006.1"/>
</dbReference>
<sequence length="123" mass="14484">MNLYLECKKALQDHFSEIEDWATISHLLSQFPINGNYIDWSEMNFQDYHASQLQHLSLMEHSTEIYVVVDDQEIPVFKTNFKLLCEHIDDVLALSPKLMMLNNTLIMEPLFPTYNIRVGHIKK</sequence>
<dbReference type="Pfam" id="PF24172">
    <property type="entry name" value="CdiI_ImmP"/>
    <property type="match status" value="1"/>
</dbReference>
<evidence type="ECO:0000313" key="2">
    <source>
        <dbReference type="Proteomes" id="UP000242317"/>
    </source>
</evidence>
<protein>
    <submittedName>
        <fullName evidence="1">Uncharacterized protein</fullName>
    </submittedName>
</protein>
<proteinExistence type="predicted"/>
<gene>
    <name evidence="1" type="ORF">SAMN05421749_10620</name>
</gene>
<accession>A0A1G6M122</accession>
<dbReference type="InterPro" id="IPR049585">
    <property type="entry name" value="CdiI_EcoliA0-like"/>
</dbReference>
<dbReference type="CDD" id="cd20693">
    <property type="entry name" value="CdiI_EcoliA0-like"/>
    <property type="match status" value="1"/>
</dbReference>
<dbReference type="OrthoDB" id="6565706at2"/>